<keyword evidence="3" id="KW-1185">Reference proteome</keyword>
<evidence type="ECO:0000313" key="3">
    <source>
        <dbReference type="Proteomes" id="UP000248066"/>
    </source>
</evidence>
<dbReference type="EMBL" id="PDOF01000001">
    <property type="protein sequence ID" value="PYZ97778.1"/>
    <property type="molecule type" value="Genomic_DNA"/>
</dbReference>
<keyword evidence="1" id="KW-0472">Membrane</keyword>
<proteinExistence type="predicted"/>
<evidence type="ECO:0000256" key="1">
    <source>
        <dbReference type="SAM" id="Phobius"/>
    </source>
</evidence>
<dbReference type="Proteomes" id="UP000248066">
    <property type="component" value="Unassembled WGS sequence"/>
</dbReference>
<protein>
    <submittedName>
        <fullName evidence="2">Uncharacterized protein</fullName>
    </submittedName>
</protein>
<feature type="transmembrane region" description="Helical" evidence="1">
    <location>
        <begin position="32"/>
        <end position="54"/>
    </location>
</feature>
<reference evidence="2 3" key="1">
    <citation type="submission" date="2017-10" db="EMBL/GenBank/DDBJ databases">
        <title>Bacillus sp. nov., a halophilic bacterium isolated from a Yangshapao Lake.</title>
        <authorList>
            <person name="Wang H."/>
        </authorList>
    </citation>
    <scope>NUCLEOTIDE SEQUENCE [LARGE SCALE GENOMIC DNA]</scope>
    <source>
        <strain evidence="2 3">YSP-3</strain>
    </source>
</reference>
<dbReference type="OrthoDB" id="9875323at2"/>
<name>A0A2W0HVR4_9BACI</name>
<accession>A0A2W0HVR4</accession>
<feature type="transmembrane region" description="Helical" evidence="1">
    <location>
        <begin position="7"/>
        <end position="26"/>
    </location>
</feature>
<gene>
    <name evidence="2" type="ORF">CR205_04075</name>
</gene>
<dbReference type="RefSeq" id="WP_110517204.1">
    <property type="nucleotide sequence ID" value="NZ_PDOF01000001.1"/>
</dbReference>
<keyword evidence="1" id="KW-1133">Transmembrane helix</keyword>
<comment type="caution">
    <text evidence="2">The sequence shown here is derived from an EMBL/GenBank/DDBJ whole genome shotgun (WGS) entry which is preliminary data.</text>
</comment>
<dbReference type="AlphaFoldDB" id="A0A2W0HVR4"/>
<evidence type="ECO:0000313" key="2">
    <source>
        <dbReference type="EMBL" id="PYZ97778.1"/>
    </source>
</evidence>
<keyword evidence="1" id="KW-0812">Transmembrane</keyword>
<organism evidence="2 3">
    <name type="scientific">Alteribacter lacisalsi</name>
    <dbReference type="NCBI Taxonomy" id="2045244"/>
    <lineage>
        <taxon>Bacteria</taxon>
        <taxon>Bacillati</taxon>
        <taxon>Bacillota</taxon>
        <taxon>Bacilli</taxon>
        <taxon>Bacillales</taxon>
        <taxon>Bacillaceae</taxon>
        <taxon>Alteribacter</taxon>
    </lineage>
</organism>
<sequence length="65" mass="7397">MKKYLMFFLVGIGIGFMFQVVGWVLYHMPEGVLDYAGIYALAILPMALMLYVLYKSGMKEKKGNP</sequence>